<sequence length="66" mass="7668">MVTNELHQETLSGILGKRNILTSKKIPELIQGSLNEFGYFQYFIYEILFEPLQEGGTSYLFQRIPL</sequence>
<protein>
    <submittedName>
        <fullName evidence="1">Uncharacterized protein</fullName>
    </submittedName>
</protein>
<evidence type="ECO:0000313" key="1">
    <source>
        <dbReference type="EMBL" id="TCT22426.1"/>
    </source>
</evidence>
<accession>A0A4R3N368</accession>
<keyword evidence="2" id="KW-1185">Reference proteome</keyword>
<evidence type="ECO:0000313" key="2">
    <source>
        <dbReference type="Proteomes" id="UP000294650"/>
    </source>
</evidence>
<name>A0A4R3N368_9BACI</name>
<comment type="caution">
    <text evidence="1">The sequence shown here is derived from an EMBL/GenBank/DDBJ whole genome shotgun (WGS) entry which is preliminary data.</text>
</comment>
<dbReference type="AlphaFoldDB" id="A0A4R3N368"/>
<proteinExistence type="predicted"/>
<dbReference type="EMBL" id="SMAN01000009">
    <property type="protein sequence ID" value="TCT22426.1"/>
    <property type="molecule type" value="Genomic_DNA"/>
</dbReference>
<dbReference type="Proteomes" id="UP000294650">
    <property type="component" value="Unassembled WGS sequence"/>
</dbReference>
<reference evidence="1 2" key="1">
    <citation type="submission" date="2019-03" db="EMBL/GenBank/DDBJ databases">
        <title>Genomic Encyclopedia of Type Strains, Phase IV (KMG-IV): sequencing the most valuable type-strain genomes for metagenomic binning, comparative biology and taxonomic classification.</title>
        <authorList>
            <person name="Goeker M."/>
        </authorList>
    </citation>
    <scope>NUCLEOTIDE SEQUENCE [LARGE SCALE GENOMIC DNA]</scope>
    <source>
        <strain evidence="1 2">DSM 25894</strain>
    </source>
</reference>
<gene>
    <name evidence="1" type="ORF">EDD68_10973</name>
</gene>
<organism evidence="1 2">
    <name type="scientific">Melghiribacillus thermohalophilus</name>
    <dbReference type="NCBI Taxonomy" id="1324956"/>
    <lineage>
        <taxon>Bacteria</taxon>
        <taxon>Bacillati</taxon>
        <taxon>Bacillota</taxon>
        <taxon>Bacilli</taxon>
        <taxon>Bacillales</taxon>
        <taxon>Bacillaceae</taxon>
        <taxon>Melghiribacillus</taxon>
    </lineage>
</organism>